<reference evidence="4" key="1">
    <citation type="submission" date="2025-08" db="UniProtKB">
        <authorList>
            <consortium name="RefSeq"/>
        </authorList>
    </citation>
    <scope>IDENTIFICATION</scope>
</reference>
<dbReference type="InterPro" id="IPR032171">
    <property type="entry name" value="COR-A"/>
</dbReference>
<evidence type="ECO:0000313" key="4">
    <source>
        <dbReference type="RefSeq" id="XP_012937476.2"/>
    </source>
</evidence>
<evidence type="ECO:0000259" key="2">
    <source>
        <dbReference type="Pfam" id="PF16095"/>
    </source>
</evidence>
<evidence type="ECO:0000313" key="3">
    <source>
        <dbReference type="Proteomes" id="UP000694888"/>
    </source>
</evidence>
<keyword evidence="1" id="KW-0677">Repeat</keyword>
<keyword evidence="4" id="KW-0418">Kinase</keyword>
<feature type="domain" description="COR" evidence="2">
    <location>
        <begin position="67"/>
        <end position="165"/>
    </location>
</feature>
<dbReference type="GO" id="GO:0016301">
    <property type="term" value="F:kinase activity"/>
    <property type="evidence" value="ECO:0007669"/>
    <property type="project" value="UniProtKB-KW"/>
</dbReference>
<dbReference type="GeneID" id="101864296"/>
<name>A0ABM0ZZ26_APLCA</name>
<gene>
    <name evidence="4" type="primary">LOC101864296</name>
</gene>
<sequence length="180" mass="21035">MMRLVTKMFLSNQEPDKSGLPNILLAVNVSCKTGENVKRLVDLIYDHVFELKHPRSRTQYLVKQKIPRKYLLLQNIVRELAVERVNAAKEPVLNRSKYTLCVQNKMMEKGVTFRDVEELEQATRFLHENGVLFHYDDLALRDLFFLDPQWLCDQLAKVITVREINSFAQRGQRSLCCCCC</sequence>
<protein>
    <submittedName>
        <fullName evidence="4">Leucine-rich repeat serine/threonine-protein kinase 1</fullName>
    </submittedName>
</protein>
<accession>A0ABM0ZZ26</accession>
<dbReference type="InterPro" id="IPR036388">
    <property type="entry name" value="WH-like_DNA-bd_sf"/>
</dbReference>
<keyword evidence="4" id="KW-0808">Transferase</keyword>
<evidence type="ECO:0000256" key="1">
    <source>
        <dbReference type="ARBA" id="ARBA00022737"/>
    </source>
</evidence>
<proteinExistence type="predicted"/>
<dbReference type="Gene3D" id="1.10.10.10">
    <property type="entry name" value="Winged helix-like DNA-binding domain superfamily/Winged helix DNA-binding domain"/>
    <property type="match status" value="1"/>
</dbReference>
<organism evidence="3 4">
    <name type="scientific">Aplysia californica</name>
    <name type="common">California sea hare</name>
    <dbReference type="NCBI Taxonomy" id="6500"/>
    <lineage>
        <taxon>Eukaryota</taxon>
        <taxon>Metazoa</taxon>
        <taxon>Spiralia</taxon>
        <taxon>Lophotrochozoa</taxon>
        <taxon>Mollusca</taxon>
        <taxon>Gastropoda</taxon>
        <taxon>Heterobranchia</taxon>
        <taxon>Euthyneura</taxon>
        <taxon>Tectipleura</taxon>
        <taxon>Aplysiida</taxon>
        <taxon>Aplysioidea</taxon>
        <taxon>Aplysiidae</taxon>
        <taxon>Aplysia</taxon>
    </lineage>
</organism>
<dbReference type="Pfam" id="PF16095">
    <property type="entry name" value="COR-A"/>
    <property type="match status" value="1"/>
</dbReference>
<dbReference type="Proteomes" id="UP000694888">
    <property type="component" value="Unplaced"/>
</dbReference>
<keyword evidence="3" id="KW-1185">Reference proteome</keyword>
<dbReference type="RefSeq" id="XP_012937476.2">
    <property type="nucleotide sequence ID" value="XM_013082022.2"/>
</dbReference>